<evidence type="ECO:0000313" key="1">
    <source>
        <dbReference type="EMBL" id="CAD2100280.1"/>
    </source>
</evidence>
<reference evidence="1 2" key="1">
    <citation type="submission" date="2020-08" db="EMBL/GenBank/DDBJ databases">
        <authorList>
            <person name="Ramaprasad A."/>
        </authorList>
    </citation>
    <scope>NUCLEOTIDE SEQUENCE [LARGE SCALE GENOMIC DNA]</scope>
</reference>
<organism evidence="1 2">
    <name type="scientific">Plasmodium vinckei petteri</name>
    <dbReference type="NCBI Taxonomy" id="138298"/>
    <lineage>
        <taxon>Eukaryota</taxon>
        <taxon>Sar</taxon>
        <taxon>Alveolata</taxon>
        <taxon>Apicomplexa</taxon>
        <taxon>Aconoidasida</taxon>
        <taxon>Haemosporida</taxon>
        <taxon>Plasmodiidae</taxon>
        <taxon>Plasmodium</taxon>
        <taxon>Plasmodium (Vinckeia)</taxon>
    </lineage>
</organism>
<dbReference type="EMBL" id="LR865411">
    <property type="protein sequence ID" value="CAD2100280.1"/>
    <property type="molecule type" value="Genomic_DNA"/>
</dbReference>
<dbReference type="VEuPathDB" id="PlasmoDB:PVPCR_0602080"/>
<protein>
    <submittedName>
        <fullName evidence="1">Uncharacterized protein</fullName>
    </submittedName>
</protein>
<accession>A0A6V7SM96</accession>
<dbReference type="InterPro" id="IPR036412">
    <property type="entry name" value="HAD-like_sf"/>
</dbReference>
<dbReference type="AlphaFoldDB" id="A0A6V7SM96"/>
<dbReference type="InterPro" id="IPR023214">
    <property type="entry name" value="HAD_sf"/>
</dbReference>
<dbReference type="OrthoDB" id="10054414at2759"/>
<sequence>MTENNTTEGNDIGEKIAKIKEYLETFDHQNETKSIHGFVDLLKKINIKMAVFDFDLTLIGKHSGTYNIPMCGYIDKLNDIEDIGTSVTNAFKILSKRLYENNIKITVATFSDDETIRYSKGKSSSLIAGEELIQHCIKHSNCETKIERVYAYYPYYYKEPKKYMALGLKEPMSNDKSYHLKRIRNEFSVNIDEMIFFDDDVKNCISAKKEGYITFNVIGKKGFNFKDIKLMQ</sequence>
<dbReference type="Gene3D" id="3.40.50.1000">
    <property type="entry name" value="HAD superfamily/HAD-like"/>
    <property type="match status" value="1"/>
</dbReference>
<evidence type="ECO:0000313" key="2">
    <source>
        <dbReference type="Proteomes" id="UP000515268"/>
    </source>
</evidence>
<name>A0A6V7SM96_PLAVN</name>
<dbReference type="Proteomes" id="UP000515268">
    <property type="component" value="Chromosome PVPCR_06"/>
</dbReference>
<proteinExistence type="predicted"/>
<keyword evidence="2" id="KW-1185">Reference proteome</keyword>
<gene>
    <name evidence="1" type="ORF">PVPCR_0602080</name>
</gene>
<dbReference type="SUPFAM" id="SSF56784">
    <property type="entry name" value="HAD-like"/>
    <property type="match status" value="1"/>
</dbReference>